<evidence type="ECO:0000313" key="2">
    <source>
        <dbReference type="EMBL" id="CAD8161042.1"/>
    </source>
</evidence>
<evidence type="ECO:0000256" key="1">
    <source>
        <dbReference type="SAM" id="Phobius"/>
    </source>
</evidence>
<keyword evidence="1" id="KW-0472">Membrane</keyword>
<dbReference type="Proteomes" id="UP000689195">
    <property type="component" value="Unassembled WGS sequence"/>
</dbReference>
<protein>
    <recommendedName>
        <fullName evidence="4">Transmembrane protein</fullName>
    </recommendedName>
</protein>
<evidence type="ECO:0000313" key="3">
    <source>
        <dbReference type="Proteomes" id="UP000689195"/>
    </source>
</evidence>
<keyword evidence="3" id="KW-1185">Reference proteome</keyword>
<accession>A0A8S1UBH4</accession>
<keyword evidence="1" id="KW-1133">Transmembrane helix</keyword>
<dbReference type="EMBL" id="CAJJDO010000035">
    <property type="protein sequence ID" value="CAD8161042.1"/>
    <property type="molecule type" value="Genomic_DNA"/>
</dbReference>
<organism evidence="2 3">
    <name type="scientific">Paramecium pentaurelia</name>
    <dbReference type="NCBI Taxonomy" id="43138"/>
    <lineage>
        <taxon>Eukaryota</taxon>
        <taxon>Sar</taxon>
        <taxon>Alveolata</taxon>
        <taxon>Ciliophora</taxon>
        <taxon>Intramacronucleata</taxon>
        <taxon>Oligohymenophorea</taxon>
        <taxon>Peniculida</taxon>
        <taxon>Parameciidae</taxon>
        <taxon>Paramecium</taxon>
    </lineage>
</organism>
<sequence length="183" mass="21794">MNTYYAYESKFQKFYLIRIIQLFEDKTLKLAFKEIKLYSNNQTPRKKMQIQEQSQQIYDGQMYISTKEYTEILQSLPKLQTQVNLSEHLKKQIGLNKKGSFTSVKETVSLIKQKQEKELEDLHAQKVINNFLKMRSMNSIGQNQINNQSLETQQKNKHQVNIKLILVLIIILFIYLLDDCYFK</sequence>
<name>A0A8S1UBH4_9CILI</name>
<gene>
    <name evidence="2" type="ORF">PPENT_87.1.T0350299</name>
</gene>
<feature type="transmembrane region" description="Helical" evidence="1">
    <location>
        <begin position="160"/>
        <end position="177"/>
    </location>
</feature>
<keyword evidence="1" id="KW-0812">Transmembrane</keyword>
<comment type="caution">
    <text evidence="2">The sequence shown here is derived from an EMBL/GenBank/DDBJ whole genome shotgun (WGS) entry which is preliminary data.</text>
</comment>
<dbReference type="OrthoDB" id="307118at2759"/>
<proteinExistence type="predicted"/>
<reference evidence="2" key="1">
    <citation type="submission" date="2021-01" db="EMBL/GenBank/DDBJ databases">
        <authorList>
            <consortium name="Genoscope - CEA"/>
            <person name="William W."/>
        </authorList>
    </citation>
    <scope>NUCLEOTIDE SEQUENCE</scope>
</reference>
<evidence type="ECO:0008006" key="4">
    <source>
        <dbReference type="Google" id="ProtNLM"/>
    </source>
</evidence>
<dbReference type="AlphaFoldDB" id="A0A8S1UBH4"/>